<evidence type="ECO:0000256" key="10">
    <source>
        <dbReference type="ARBA" id="ARBA00023203"/>
    </source>
</evidence>
<dbReference type="Pfam" id="PF00063">
    <property type="entry name" value="Myosin_head"/>
    <property type="match status" value="1"/>
</dbReference>
<keyword evidence="5" id="KW-0677">Repeat</keyword>
<dbReference type="InterPro" id="IPR001609">
    <property type="entry name" value="Myosin_head_motor_dom-like"/>
</dbReference>
<comment type="subcellular location">
    <subcellularLocation>
        <location evidence="1">Cytoplasm</location>
    </subcellularLocation>
</comment>
<evidence type="ECO:0000256" key="5">
    <source>
        <dbReference type="ARBA" id="ARBA00022737"/>
    </source>
</evidence>
<feature type="domain" description="FERM" evidence="15">
    <location>
        <begin position="879"/>
        <end position="1190"/>
    </location>
</feature>
<dbReference type="Gene3D" id="1.20.58.530">
    <property type="match status" value="1"/>
</dbReference>
<dbReference type="InterPro" id="IPR000299">
    <property type="entry name" value="FERM_domain"/>
</dbReference>
<keyword evidence="4" id="KW-0963">Cytoplasm</keyword>
<dbReference type="Pfam" id="PF00784">
    <property type="entry name" value="MyTH4"/>
    <property type="match status" value="1"/>
</dbReference>
<dbReference type="PANTHER" id="PTHR22692">
    <property type="entry name" value="MYOSIN VII, XV"/>
    <property type="match status" value="1"/>
</dbReference>
<keyword evidence="9 12" id="KW-0505">Motor protein</keyword>
<dbReference type="CDD" id="cd01381">
    <property type="entry name" value="MYSc_Myo7"/>
    <property type="match status" value="1"/>
</dbReference>
<evidence type="ECO:0000313" key="19">
    <source>
        <dbReference type="Proteomes" id="UP001497497"/>
    </source>
</evidence>
<dbReference type="InterPro" id="IPR019749">
    <property type="entry name" value="Band_41_domain"/>
</dbReference>
<proteinExistence type="inferred from homology"/>
<evidence type="ECO:0000256" key="11">
    <source>
        <dbReference type="PROSITE-ProRule" id="PRU00192"/>
    </source>
</evidence>
<dbReference type="CDD" id="cd17093">
    <property type="entry name" value="FERM2_F1_Myosin-VII"/>
    <property type="match status" value="1"/>
</dbReference>
<evidence type="ECO:0000256" key="8">
    <source>
        <dbReference type="ARBA" id="ARBA00023123"/>
    </source>
</evidence>
<dbReference type="InterPro" id="IPR038185">
    <property type="entry name" value="MyTH4_dom_sf"/>
</dbReference>
<feature type="domain" description="Myosin motor" evidence="17">
    <location>
        <begin position="62"/>
        <end position="733"/>
    </location>
</feature>
<dbReference type="SUPFAM" id="SSF54236">
    <property type="entry name" value="Ubiquitin-like"/>
    <property type="match status" value="2"/>
</dbReference>
<feature type="compositionally biased region" description="Basic and acidic residues" evidence="13">
    <location>
        <begin position="835"/>
        <end position="848"/>
    </location>
</feature>
<keyword evidence="3 11" id="KW-0728">SH3 domain</keyword>
<dbReference type="GO" id="GO:0016459">
    <property type="term" value="C:myosin complex"/>
    <property type="evidence" value="ECO:0007669"/>
    <property type="project" value="UniProtKB-KW"/>
</dbReference>
<keyword evidence="7 12" id="KW-0067">ATP-binding</keyword>
<dbReference type="Pfam" id="PF21998">
    <property type="entry name" value="FERM_C1_MyoVII"/>
    <property type="match status" value="1"/>
</dbReference>
<dbReference type="SUPFAM" id="SSF50044">
    <property type="entry name" value="SH3-domain"/>
    <property type="match status" value="1"/>
</dbReference>
<dbReference type="SUPFAM" id="SSF52540">
    <property type="entry name" value="P-loop containing nucleoside triphosphate hydrolases"/>
    <property type="match status" value="1"/>
</dbReference>
<sequence length="1769" mass="203226">MQAFQGDHVWLEPDKPGDFAVAIGAKVIAVEFGQVQLEDDDGNEHYVDSSRVLRHMHVTSLEGVEDMIRLGDLNESGILRNLFIRYTRHHIYTYTGSILISVNPYQDLPIYTPEEIVRYKDKKIGELPPHIFAIADNAYSNMIRYLKDQCIIISGESGSGKSECTKLILQFLASVSGQHSPIEQQILAANPIIEAFGNAKTIRNNNSSRFGKYIDIHFNEKGVIEGAKIEHYLLEKSRIVSQRKGERNYHIFYCMLAGMSPERKAVLELQDAKAYDYLVMGKSIECDGRDDEKDFQKIQSAMKILTFSNEDIWEILKILTILLHLGNVRFNEFELDNIEASEIEDISSINRAAKLLEVEPQALIDALTTKTIIAKDESVTYTMNKVQAMDVRDAFVKWIYGRMFVWIVEKLNQAIYRPQQQQHQKSIRVLDIFSFENFDKNSFEQLCINYAIESLQQFFVSHIFKLEQAEYNLEGISWKNIEFVDNQGVLDLIADKPMNMLALIDEESKFPKGTDESMLNKLHFYHSINPNYVKPKAAINQTFGVKHFAGLVVYDCEGFLEKNRDTFSADLVQLIQASKSEFMNVLFNTDISMDTESRKKTLTLASQFKKSLELLMATLNSCQPFFVRCIKPNELKKAMLFDRELCCKQLRYSGMMETIRIRRAGYPIRHRFSEFVSRYRTLVKGLGPTPKEDSKAAVSKICAALLDSADFKLGRTKVFLKVAQDAFLEQQREKILAGRNELIQKFVVTWFYRKRFIKMRKGFTRLQAVFRCRKLAARFQLTFKWITQLQSCCRGYLLRQWIKKRRLAIEQIQAFVRTIVAMKMLKIQDLTKKHIEPHSSETHEDKKNSSPITQKSAPAPSHVEDGVSNAEVQKTRKTMSLEITLTNGSTETMAVNADTTAKTLCQQLSEKINLKDQFGFSLYISLQDSMTKVESDSIVLEAISNYEGLSKGQDVQDQETPWRLFFRKEIFTPWSEPSDDSIATNLIYHQIVSGIQKDEYSLDKDDDMAMIAAQQYFIEYEHNFDAKLLESLLPSYINESYLLKDNISTEWVASILTKLKGPYFHSPKINPLKIKEDIVTYSKFKWPLLFSQMFEVDKLSGPNLPKDDAVIAVNWTGVYVVDDLEQVLLELSFPEISNISHVRTTDTEAGHNQILTITTIKGDKYIITSNKAEELRSLVTNFLEGLKQRSNYAVAVRNLSSDSSENSSQLIIKKGDLIILEKAKNGNGLYFGSNVNSNKKGFFPPKSVHIIPTVTKPPIEILNILTQWARHQKDNEKPKENIAVLHNLEQFSKDFFRSPKDSKNKKHSKDLWRHSKDPIKHPLLMELKGQEELSAQACNCYVGIMKYMGDYPSKKTRLSSVFFTDQIFTSPLSNETLRDEVYCQIMRQLTDNKNSVSEERGWELMWLATGCFSPNDDLLKELISFLLTRVHISLAADSLNRLQKCINKGRRQFPPHLMEVEAVQQKTFQIFQKFHFPDGTDVSLEVDSSTGARELCHLIAKKLGLKSAEGFSLFLQIGEKRVSIPEGHFFFDFLRQMTSESSYKTKSHKKGLLPYVLFFMKKLWLETVPGEDLQADVIFYYNQALPSYLKGYHKCTKEEAAHLGALIYRTKYGENEIYFSNTSEILSELIPSDLLGEQSADQWKMDIMIEHKKDNGKSSNQSKTSFLDVMSQWSTFGSDFFEVKQTYDPSIPENLLIAINENGLHLLHQHSKELIMRYPFSKITSCRGEDTHFQFETMGTLDNEIQLKFLTAMGYKMEDLVASYIKLIV</sequence>
<dbReference type="PRINTS" id="PR00193">
    <property type="entry name" value="MYOSINHEAVY"/>
</dbReference>
<dbReference type="Pfam" id="PF07653">
    <property type="entry name" value="SH3_2"/>
    <property type="match status" value="1"/>
</dbReference>
<dbReference type="Pfam" id="PF24123">
    <property type="entry name" value="Myosin_VII_N"/>
    <property type="match status" value="1"/>
</dbReference>
<dbReference type="InterPro" id="IPR027417">
    <property type="entry name" value="P-loop_NTPase"/>
</dbReference>
<keyword evidence="19" id="KW-1185">Reference proteome</keyword>
<dbReference type="InterPro" id="IPR036106">
    <property type="entry name" value="MYSc_Myo7"/>
</dbReference>
<feature type="region of interest" description="Disordered" evidence="13">
    <location>
        <begin position="835"/>
        <end position="871"/>
    </location>
</feature>
<evidence type="ECO:0000259" key="15">
    <source>
        <dbReference type="PROSITE" id="PS50057"/>
    </source>
</evidence>
<dbReference type="InterPro" id="IPR001452">
    <property type="entry name" value="SH3_domain"/>
</dbReference>
<comment type="caution">
    <text evidence="18">The sequence shown here is derived from an EMBL/GenBank/DDBJ whole genome shotgun (WGS) entry which is preliminary data.</text>
</comment>
<evidence type="ECO:0000259" key="16">
    <source>
        <dbReference type="PROSITE" id="PS51016"/>
    </source>
</evidence>
<dbReference type="PROSITE" id="PS51456">
    <property type="entry name" value="MYOSIN_MOTOR"/>
    <property type="match status" value="1"/>
</dbReference>
<feature type="domain" description="FERM" evidence="15">
    <location>
        <begin position="1470"/>
        <end position="1769"/>
    </location>
</feature>
<dbReference type="InterPro" id="IPR036961">
    <property type="entry name" value="Kinesin_motor_dom_sf"/>
</dbReference>
<evidence type="ECO:0000256" key="1">
    <source>
        <dbReference type="ARBA" id="ARBA00004496"/>
    </source>
</evidence>
<dbReference type="InterPro" id="IPR019748">
    <property type="entry name" value="FERM_central"/>
</dbReference>
<dbReference type="Gene3D" id="1.10.10.820">
    <property type="match status" value="1"/>
</dbReference>
<protein>
    <submittedName>
        <fullName evidence="18">Uncharacterized protein</fullName>
    </submittedName>
</protein>
<dbReference type="Pfam" id="PF21989">
    <property type="entry name" value="RA_2"/>
    <property type="match status" value="2"/>
</dbReference>
<dbReference type="PROSITE" id="PS50057">
    <property type="entry name" value="FERM_3"/>
    <property type="match status" value="2"/>
</dbReference>
<evidence type="ECO:0000256" key="2">
    <source>
        <dbReference type="ARBA" id="ARBA00008314"/>
    </source>
</evidence>
<dbReference type="EMBL" id="CAXITT010000372">
    <property type="protein sequence ID" value="CAL1540127.1"/>
    <property type="molecule type" value="Genomic_DNA"/>
</dbReference>
<evidence type="ECO:0000256" key="6">
    <source>
        <dbReference type="ARBA" id="ARBA00022741"/>
    </source>
</evidence>
<dbReference type="Gene3D" id="1.20.5.4820">
    <property type="match status" value="1"/>
</dbReference>
<dbReference type="SMART" id="SM00139">
    <property type="entry name" value="MyTH4"/>
    <property type="match status" value="1"/>
</dbReference>
<evidence type="ECO:0000256" key="7">
    <source>
        <dbReference type="ARBA" id="ARBA00022840"/>
    </source>
</evidence>
<dbReference type="InterPro" id="IPR057130">
    <property type="entry name" value="Myosin_VII_N"/>
</dbReference>
<feature type="domain" description="MyTH4" evidence="16">
    <location>
        <begin position="1314"/>
        <end position="1464"/>
    </location>
</feature>
<accession>A0AAV2I0Y5</accession>
<evidence type="ECO:0000259" key="17">
    <source>
        <dbReference type="PROSITE" id="PS51456"/>
    </source>
</evidence>
<dbReference type="GO" id="GO:0003779">
    <property type="term" value="F:actin binding"/>
    <property type="evidence" value="ECO:0007669"/>
    <property type="project" value="UniProtKB-KW"/>
</dbReference>
<evidence type="ECO:0000256" key="4">
    <source>
        <dbReference type="ARBA" id="ARBA00022490"/>
    </source>
</evidence>
<dbReference type="SMART" id="SM00295">
    <property type="entry name" value="B41"/>
    <property type="match status" value="2"/>
</dbReference>
<dbReference type="Gene3D" id="1.20.80.10">
    <property type="match status" value="2"/>
</dbReference>
<dbReference type="Gene3D" id="1.20.120.720">
    <property type="entry name" value="Myosin VI head, motor domain, U50 subdomain"/>
    <property type="match status" value="1"/>
</dbReference>
<evidence type="ECO:0000313" key="18">
    <source>
        <dbReference type="EMBL" id="CAL1540127.1"/>
    </source>
</evidence>
<dbReference type="GO" id="GO:0005524">
    <property type="term" value="F:ATP binding"/>
    <property type="evidence" value="ECO:0007669"/>
    <property type="project" value="UniProtKB-UniRule"/>
</dbReference>
<keyword evidence="8 12" id="KW-0518">Myosin</keyword>
<dbReference type="PROSITE" id="PS50002">
    <property type="entry name" value="SH3"/>
    <property type="match status" value="1"/>
</dbReference>
<dbReference type="InterPro" id="IPR014352">
    <property type="entry name" value="FERM/acyl-CoA-bd_prot_sf"/>
</dbReference>
<keyword evidence="10 12" id="KW-0009">Actin-binding</keyword>
<dbReference type="Proteomes" id="UP001497497">
    <property type="component" value="Unassembled WGS sequence"/>
</dbReference>
<dbReference type="PROSITE" id="PS50096">
    <property type="entry name" value="IQ"/>
    <property type="match status" value="1"/>
</dbReference>
<feature type="binding site" evidence="12">
    <location>
        <begin position="155"/>
        <end position="162"/>
    </location>
    <ligand>
        <name>ATP</name>
        <dbReference type="ChEBI" id="CHEBI:30616"/>
    </ligand>
</feature>
<dbReference type="Gene3D" id="3.40.850.10">
    <property type="entry name" value="Kinesin motor domain"/>
    <property type="match status" value="1"/>
</dbReference>
<evidence type="ECO:0000256" key="12">
    <source>
        <dbReference type="PROSITE-ProRule" id="PRU00782"/>
    </source>
</evidence>
<dbReference type="InterPro" id="IPR041793">
    <property type="entry name" value="MyoVII_FERM_C1"/>
</dbReference>
<gene>
    <name evidence="18" type="ORF">GSLYS_00013860001</name>
</gene>
<reference evidence="18 19" key="1">
    <citation type="submission" date="2024-04" db="EMBL/GenBank/DDBJ databases">
        <authorList>
            <consortium name="Genoscope - CEA"/>
            <person name="William W."/>
        </authorList>
    </citation>
    <scope>NUCLEOTIDE SEQUENCE [LARGE SCALE GENOMIC DNA]</scope>
</reference>
<dbReference type="Gene3D" id="2.30.29.30">
    <property type="entry name" value="Pleckstrin-homology domain (PH domain)/Phosphotyrosine-binding domain (PTB)"/>
    <property type="match status" value="2"/>
</dbReference>
<dbReference type="InterPro" id="IPR029071">
    <property type="entry name" value="Ubiquitin-like_domsf"/>
</dbReference>
<dbReference type="PANTHER" id="PTHR22692:SF33">
    <property type="entry name" value="MYOSIN"/>
    <property type="match status" value="1"/>
</dbReference>
<dbReference type="SUPFAM" id="SSF47031">
    <property type="entry name" value="Second domain of FERM"/>
    <property type="match status" value="2"/>
</dbReference>
<dbReference type="SMART" id="SM00242">
    <property type="entry name" value="MYSc"/>
    <property type="match status" value="1"/>
</dbReference>
<dbReference type="Pfam" id="PF00373">
    <property type="entry name" value="FERM_M"/>
    <property type="match status" value="1"/>
</dbReference>
<dbReference type="Gene3D" id="1.25.40.530">
    <property type="entry name" value="MyTH4 domain"/>
    <property type="match status" value="1"/>
</dbReference>
<organism evidence="18 19">
    <name type="scientific">Lymnaea stagnalis</name>
    <name type="common">Great pond snail</name>
    <name type="synonym">Helix stagnalis</name>
    <dbReference type="NCBI Taxonomy" id="6523"/>
    <lineage>
        <taxon>Eukaryota</taxon>
        <taxon>Metazoa</taxon>
        <taxon>Spiralia</taxon>
        <taxon>Lophotrochozoa</taxon>
        <taxon>Mollusca</taxon>
        <taxon>Gastropoda</taxon>
        <taxon>Heterobranchia</taxon>
        <taxon>Euthyneura</taxon>
        <taxon>Panpulmonata</taxon>
        <taxon>Hygrophila</taxon>
        <taxon>Lymnaeoidea</taxon>
        <taxon>Lymnaeidae</taxon>
        <taxon>Lymnaea</taxon>
    </lineage>
</organism>
<comment type="similarity">
    <text evidence="2 12">Belongs to the TRAFAC class myosin-kinesin ATPase superfamily. Myosin family.</text>
</comment>
<feature type="region of interest" description="Actin-binding" evidence="12">
    <location>
        <begin position="612"/>
        <end position="634"/>
    </location>
</feature>
<dbReference type="InterPro" id="IPR035963">
    <property type="entry name" value="FERM_2"/>
</dbReference>
<dbReference type="GO" id="GO:0005737">
    <property type="term" value="C:cytoplasm"/>
    <property type="evidence" value="ECO:0007669"/>
    <property type="project" value="UniProtKB-SubCell"/>
</dbReference>
<dbReference type="FunFam" id="1.10.10.820:FF:000001">
    <property type="entry name" value="Myosin heavy chain"/>
    <property type="match status" value="1"/>
</dbReference>
<feature type="domain" description="SH3" evidence="14">
    <location>
        <begin position="1188"/>
        <end position="1253"/>
    </location>
</feature>
<dbReference type="SUPFAM" id="SSF50729">
    <property type="entry name" value="PH domain-like"/>
    <property type="match status" value="1"/>
</dbReference>
<dbReference type="Gene3D" id="3.10.20.90">
    <property type="entry name" value="Phosphatidylinositol 3-kinase Catalytic Subunit, Chain A, domain 1"/>
    <property type="match status" value="2"/>
</dbReference>
<dbReference type="InterPro" id="IPR051567">
    <property type="entry name" value="Unconventional_Myosin_ATPase"/>
</dbReference>
<dbReference type="Gene3D" id="2.30.30.40">
    <property type="entry name" value="SH3 Domains"/>
    <property type="match status" value="1"/>
</dbReference>
<evidence type="ECO:0000256" key="9">
    <source>
        <dbReference type="ARBA" id="ARBA00023175"/>
    </source>
</evidence>
<dbReference type="CDD" id="cd13198">
    <property type="entry name" value="FERM_C1_MyoVII"/>
    <property type="match status" value="1"/>
</dbReference>
<dbReference type="GO" id="GO:0003774">
    <property type="term" value="F:cytoskeletal motor activity"/>
    <property type="evidence" value="ECO:0007669"/>
    <property type="project" value="UniProtKB-UniRule"/>
</dbReference>
<dbReference type="CDD" id="cd14473">
    <property type="entry name" value="FERM_B-lobe"/>
    <property type="match status" value="2"/>
</dbReference>
<dbReference type="InterPro" id="IPR036028">
    <property type="entry name" value="SH3-like_dom_sf"/>
</dbReference>
<evidence type="ECO:0000256" key="3">
    <source>
        <dbReference type="ARBA" id="ARBA00022443"/>
    </source>
</evidence>
<evidence type="ECO:0000259" key="14">
    <source>
        <dbReference type="PROSITE" id="PS50002"/>
    </source>
</evidence>
<dbReference type="InterPro" id="IPR000857">
    <property type="entry name" value="MyTH4_dom"/>
</dbReference>
<name>A0AAV2I0Y5_LYMST</name>
<evidence type="ECO:0000256" key="13">
    <source>
        <dbReference type="SAM" id="MobiDB-lite"/>
    </source>
</evidence>
<dbReference type="InterPro" id="IPR011993">
    <property type="entry name" value="PH-like_dom_sf"/>
</dbReference>
<keyword evidence="6 12" id="KW-0547">Nucleotide-binding</keyword>
<dbReference type="PROSITE" id="PS51016">
    <property type="entry name" value="MYTH4"/>
    <property type="match status" value="1"/>
</dbReference>